<dbReference type="AlphaFoldDB" id="A0A1G2EVD3"/>
<feature type="domain" description="Bifunctional glucose-6-phosphate/mannose-6-phosphate isomerase C-terminal" evidence="3">
    <location>
        <begin position="175"/>
        <end position="329"/>
    </location>
</feature>
<evidence type="ECO:0000256" key="2">
    <source>
        <dbReference type="ARBA" id="ARBA00023235"/>
    </source>
</evidence>
<comment type="caution">
    <text evidence="4">The sequence shown here is derived from an EMBL/GenBank/DDBJ whole genome shotgun (WGS) entry which is preliminary data.</text>
</comment>
<dbReference type="SUPFAM" id="SSF53697">
    <property type="entry name" value="SIS domain"/>
    <property type="match status" value="1"/>
</dbReference>
<dbReference type="Gene3D" id="3.40.50.10490">
    <property type="entry name" value="Glucose-6-phosphate isomerase like protein, domain 1"/>
    <property type="match status" value="2"/>
</dbReference>
<dbReference type="GO" id="GO:0004476">
    <property type="term" value="F:mannose-6-phosphate isomerase activity"/>
    <property type="evidence" value="ECO:0007669"/>
    <property type="project" value="InterPro"/>
</dbReference>
<organism evidence="4 5">
    <name type="scientific">Candidatus Niyogibacteria bacterium RIFCSPLOWO2_01_FULL_45_48</name>
    <dbReference type="NCBI Taxonomy" id="1801724"/>
    <lineage>
        <taxon>Bacteria</taxon>
        <taxon>Candidatus Niyogiibacteriota</taxon>
    </lineage>
</organism>
<evidence type="ECO:0000313" key="5">
    <source>
        <dbReference type="Proteomes" id="UP000177486"/>
    </source>
</evidence>
<protein>
    <recommendedName>
        <fullName evidence="3">Bifunctional glucose-6-phosphate/mannose-6-phosphate isomerase C-terminal domain-containing protein</fullName>
    </recommendedName>
</protein>
<dbReference type="GO" id="GO:0097367">
    <property type="term" value="F:carbohydrate derivative binding"/>
    <property type="evidence" value="ECO:0007669"/>
    <property type="project" value="InterPro"/>
</dbReference>
<dbReference type="GO" id="GO:1901135">
    <property type="term" value="P:carbohydrate derivative metabolic process"/>
    <property type="evidence" value="ECO:0007669"/>
    <property type="project" value="InterPro"/>
</dbReference>
<proteinExistence type="inferred from homology"/>
<dbReference type="Pfam" id="PF10432">
    <property type="entry name" value="bact-PGI_C"/>
    <property type="match status" value="1"/>
</dbReference>
<dbReference type="InterPro" id="IPR019490">
    <property type="entry name" value="Glu6P/Mann6P_isomerase_C"/>
</dbReference>
<dbReference type="Proteomes" id="UP000177486">
    <property type="component" value="Unassembled WGS sequence"/>
</dbReference>
<evidence type="ECO:0000256" key="1">
    <source>
        <dbReference type="ARBA" id="ARBA00010523"/>
    </source>
</evidence>
<dbReference type="CDD" id="cd05637">
    <property type="entry name" value="SIS_PGI_PMI_2"/>
    <property type="match status" value="1"/>
</dbReference>
<dbReference type="InterPro" id="IPR046348">
    <property type="entry name" value="SIS_dom_sf"/>
</dbReference>
<evidence type="ECO:0000259" key="3">
    <source>
        <dbReference type="Pfam" id="PF10432"/>
    </source>
</evidence>
<dbReference type="GO" id="GO:0004347">
    <property type="term" value="F:glucose-6-phosphate isomerase activity"/>
    <property type="evidence" value="ECO:0007669"/>
    <property type="project" value="InterPro"/>
</dbReference>
<gene>
    <name evidence="4" type="ORF">A2931_01675</name>
</gene>
<name>A0A1G2EVD3_9BACT</name>
<accession>A0A1G2EVD3</accession>
<dbReference type="EMBL" id="MHMQ01000036">
    <property type="protein sequence ID" value="OGZ29472.1"/>
    <property type="molecule type" value="Genomic_DNA"/>
</dbReference>
<reference evidence="4 5" key="1">
    <citation type="journal article" date="2016" name="Nat. Commun.">
        <title>Thousands of microbial genomes shed light on interconnected biogeochemical processes in an aquifer system.</title>
        <authorList>
            <person name="Anantharaman K."/>
            <person name="Brown C.T."/>
            <person name="Hug L.A."/>
            <person name="Sharon I."/>
            <person name="Castelle C.J."/>
            <person name="Probst A.J."/>
            <person name="Thomas B.C."/>
            <person name="Singh A."/>
            <person name="Wilkins M.J."/>
            <person name="Karaoz U."/>
            <person name="Brodie E.L."/>
            <person name="Williams K.H."/>
            <person name="Hubbard S.S."/>
            <person name="Banfield J.F."/>
        </authorList>
    </citation>
    <scope>NUCLEOTIDE SEQUENCE [LARGE SCALE GENOMIC DNA]</scope>
</reference>
<sequence>MALDKAIKDFPKQIEFEPVVENTEKLKPFGFAQGKSRKFAVCGMGGSHLAADLIKIARPDLDIIIHSSYGLPEIGDLDERLIIVNSYSGNTEEALDSFGEALEKKLNLAAISIGGKLLEQAQNKGIAFVKIPDTGIQPRMALGFFVLALLKLMWWDEEIAKVKKIAGDLDSGLEDAGKELSKKLDGKIPVIYTSGKNSALALNWKVIFNETAKIPAFYNIFPELNHNEMTGFDFTPESKKLSQNLAFIFLRDHEDDPRIIKRMDMTQKLLEDRGFEVFPGSNPGVSGIRSPWHKIFSSILIAEWTAYYLALHCGAEPEQVPMVEEFKKMIK</sequence>
<keyword evidence="2" id="KW-0413">Isomerase</keyword>
<dbReference type="GO" id="GO:0005975">
    <property type="term" value="P:carbohydrate metabolic process"/>
    <property type="evidence" value="ECO:0007669"/>
    <property type="project" value="InterPro"/>
</dbReference>
<evidence type="ECO:0000313" key="4">
    <source>
        <dbReference type="EMBL" id="OGZ29472.1"/>
    </source>
</evidence>
<comment type="similarity">
    <text evidence="1">Belongs to the PGI/PMI family.</text>
</comment>